<name>A0AAV4NQE4_CAEEX</name>
<protein>
    <submittedName>
        <fullName evidence="1">Uncharacterized protein</fullName>
    </submittedName>
</protein>
<dbReference type="AlphaFoldDB" id="A0AAV4NQE4"/>
<dbReference type="EMBL" id="BPLR01021192">
    <property type="protein sequence ID" value="GIX86986.1"/>
    <property type="molecule type" value="Genomic_DNA"/>
</dbReference>
<accession>A0AAV4NQE4</accession>
<gene>
    <name evidence="1" type="ORF">CEXT_599961</name>
</gene>
<keyword evidence="2" id="KW-1185">Reference proteome</keyword>
<sequence>MTVAMDNFIIQFNGLKISCREPRCYGIKVLVLIHWCWERLLLCQDSYTFGPYFKSSTTNGSCVLKICTVTCSETSTKFYLEGYSKIGWVARWVLASGNEIYFRLSDYRFDECWGSEKGRKYSFLFSLHLPRKFNRRMLSPLISIMFSILFQVSGRDMLVIIRNERPKKMKGLKA</sequence>
<reference evidence="1 2" key="1">
    <citation type="submission" date="2021-06" db="EMBL/GenBank/DDBJ databases">
        <title>Caerostris extrusa draft genome.</title>
        <authorList>
            <person name="Kono N."/>
            <person name="Arakawa K."/>
        </authorList>
    </citation>
    <scope>NUCLEOTIDE SEQUENCE [LARGE SCALE GENOMIC DNA]</scope>
</reference>
<organism evidence="1 2">
    <name type="scientific">Caerostris extrusa</name>
    <name type="common">Bark spider</name>
    <name type="synonym">Caerostris bankana</name>
    <dbReference type="NCBI Taxonomy" id="172846"/>
    <lineage>
        <taxon>Eukaryota</taxon>
        <taxon>Metazoa</taxon>
        <taxon>Ecdysozoa</taxon>
        <taxon>Arthropoda</taxon>
        <taxon>Chelicerata</taxon>
        <taxon>Arachnida</taxon>
        <taxon>Araneae</taxon>
        <taxon>Araneomorphae</taxon>
        <taxon>Entelegynae</taxon>
        <taxon>Araneoidea</taxon>
        <taxon>Araneidae</taxon>
        <taxon>Caerostris</taxon>
    </lineage>
</organism>
<proteinExistence type="predicted"/>
<comment type="caution">
    <text evidence="1">The sequence shown here is derived from an EMBL/GenBank/DDBJ whole genome shotgun (WGS) entry which is preliminary data.</text>
</comment>
<evidence type="ECO:0000313" key="1">
    <source>
        <dbReference type="EMBL" id="GIX86986.1"/>
    </source>
</evidence>
<evidence type="ECO:0000313" key="2">
    <source>
        <dbReference type="Proteomes" id="UP001054945"/>
    </source>
</evidence>
<dbReference type="Proteomes" id="UP001054945">
    <property type="component" value="Unassembled WGS sequence"/>
</dbReference>